<dbReference type="PROSITE" id="PS50206">
    <property type="entry name" value="RHODANESE_3"/>
    <property type="match status" value="1"/>
</dbReference>
<dbReference type="PANTHER" id="PTHR34209">
    <property type="entry name" value="RHODANESE/CELL CYCLE CONTROL PHOSPHATASE SUPERFAMILY PROTEIN"/>
    <property type="match status" value="1"/>
</dbReference>
<dbReference type="Proteomes" id="UP001491310">
    <property type="component" value="Unassembled WGS sequence"/>
</dbReference>
<proteinExistence type="predicted"/>
<accession>A0ABR2YQG6</accession>
<organism evidence="3 4">
    <name type="scientific">Coccomyxa subellipsoidea</name>
    <dbReference type="NCBI Taxonomy" id="248742"/>
    <lineage>
        <taxon>Eukaryota</taxon>
        <taxon>Viridiplantae</taxon>
        <taxon>Chlorophyta</taxon>
        <taxon>core chlorophytes</taxon>
        <taxon>Trebouxiophyceae</taxon>
        <taxon>Trebouxiophyceae incertae sedis</taxon>
        <taxon>Coccomyxaceae</taxon>
        <taxon>Coccomyxa</taxon>
    </lineage>
</organism>
<dbReference type="InterPro" id="IPR001763">
    <property type="entry name" value="Rhodanese-like_dom"/>
</dbReference>
<feature type="region of interest" description="Disordered" evidence="1">
    <location>
        <begin position="398"/>
        <end position="424"/>
    </location>
</feature>
<dbReference type="CDD" id="cd00158">
    <property type="entry name" value="RHOD"/>
    <property type="match status" value="1"/>
</dbReference>
<comment type="caution">
    <text evidence="3">The sequence shown here is derived from an EMBL/GenBank/DDBJ whole genome shotgun (WGS) entry which is preliminary data.</text>
</comment>
<gene>
    <name evidence="3" type="ORF">WJX75_009385</name>
</gene>
<evidence type="ECO:0000313" key="3">
    <source>
        <dbReference type="EMBL" id="KAK9909244.1"/>
    </source>
</evidence>
<reference evidence="3 4" key="1">
    <citation type="journal article" date="2024" name="Nat. Commun.">
        <title>Phylogenomics reveals the evolutionary origins of lichenization in chlorophyte algae.</title>
        <authorList>
            <person name="Puginier C."/>
            <person name="Libourel C."/>
            <person name="Otte J."/>
            <person name="Skaloud P."/>
            <person name="Haon M."/>
            <person name="Grisel S."/>
            <person name="Petersen M."/>
            <person name="Berrin J.G."/>
            <person name="Delaux P.M."/>
            <person name="Dal Grande F."/>
            <person name="Keller J."/>
        </authorList>
    </citation>
    <scope>NUCLEOTIDE SEQUENCE [LARGE SCALE GENOMIC DNA]</scope>
    <source>
        <strain evidence="3 4">SAG 216-7</strain>
    </source>
</reference>
<name>A0ABR2YQG6_9CHLO</name>
<keyword evidence="4" id="KW-1185">Reference proteome</keyword>
<dbReference type="EMBL" id="JALJOT010000007">
    <property type="protein sequence ID" value="KAK9909244.1"/>
    <property type="molecule type" value="Genomic_DNA"/>
</dbReference>
<feature type="compositionally biased region" description="Low complexity" evidence="1">
    <location>
        <begin position="398"/>
        <end position="417"/>
    </location>
</feature>
<evidence type="ECO:0000256" key="1">
    <source>
        <dbReference type="SAM" id="MobiDB-lite"/>
    </source>
</evidence>
<dbReference type="InterPro" id="IPR036873">
    <property type="entry name" value="Rhodanese-like_dom_sf"/>
</dbReference>
<sequence length="424" mass="43857">MLSATGLSSKLVAPVFGSRGTARKTFGGGKFVVKATQQRHQNERRQEDQRASEQAAKVVGAASLLAAFPAQADTADLSAPAASGPALVDSTVGTLIDVVKAAGSAVKTGLDYVGVGLSYAKNAYNQAAPVVKDVTDTAAPYVKKGLETANEVAAPVVRAAEPVVKAGVGEVESFLAKQGLNASVFVDGAKKASDSASDALTSAKPTLDSTVSTLSSTNPVVIGEYVLGLLAIYYLGPGIVKGIFGSFRGYAGNISAAGALDAISNDGNTLLIDIRSDKEKESSGVPDVPNSGRVVELEYASISDRKIRGQLRNPSDIEKTVTVLSIAALKKVSKGTKILLLDRNGGQSKAVAKELAKKGFKKVFVVSNGFSGWTSSKLQTKFSSSVSSVEVLSPIFGTQRSSTQRGTTQRGTKQTGRLSLPSGR</sequence>
<dbReference type="Gene3D" id="3.40.250.10">
    <property type="entry name" value="Rhodanese-like domain"/>
    <property type="match status" value="1"/>
</dbReference>
<dbReference type="Pfam" id="PF00581">
    <property type="entry name" value="Rhodanese"/>
    <property type="match status" value="1"/>
</dbReference>
<protein>
    <recommendedName>
        <fullName evidence="2">Rhodanese domain-containing protein</fullName>
    </recommendedName>
</protein>
<evidence type="ECO:0000259" key="2">
    <source>
        <dbReference type="PROSITE" id="PS50206"/>
    </source>
</evidence>
<feature type="domain" description="Rhodanese" evidence="2">
    <location>
        <begin position="265"/>
        <end position="382"/>
    </location>
</feature>
<dbReference type="SUPFAM" id="SSF52821">
    <property type="entry name" value="Rhodanese/Cell cycle control phosphatase"/>
    <property type="match status" value="1"/>
</dbReference>
<dbReference type="PANTHER" id="PTHR34209:SF1">
    <property type="entry name" value="CALCIUM SENSING RECEPTOR, CHLOROPLASTIC"/>
    <property type="match status" value="1"/>
</dbReference>
<evidence type="ECO:0000313" key="4">
    <source>
        <dbReference type="Proteomes" id="UP001491310"/>
    </source>
</evidence>
<dbReference type="SMART" id="SM00450">
    <property type="entry name" value="RHOD"/>
    <property type="match status" value="1"/>
</dbReference>
<dbReference type="InterPro" id="IPR044690">
    <property type="entry name" value="CAS_plant"/>
</dbReference>